<feature type="domain" description="C2H2-type" evidence="13">
    <location>
        <begin position="350"/>
        <end position="378"/>
    </location>
</feature>
<dbReference type="GO" id="GO:0008270">
    <property type="term" value="F:zinc ion binding"/>
    <property type="evidence" value="ECO:0007669"/>
    <property type="project" value="UniProtKB-KW"/>
</dbReference>
<dbReference type="PROSITE" id="PS50157">
    <property type="entry name" value="ZINC_FINGER_C2H2_2"/>
    <property type="match status" value="7"/>
</dbReference>
<dbReference type="GO" id="GO:0005634">
    <property type="term" value="C:nucleus"/>
    <property type="evidence" value="ECO:0007669"/>
    <property type="project" value="UniProtKB-SubCell"/>
</dbReference>
<evidence type="ECO:0000256" key="3">
    <source>
        <dbReference type="ARBA" id="ARBA00022723"/>
    </source>
</evidence>
<feature type="region of interest" description="Disordered" evidence="12">
    <location>
        <begin position="48"/>
        <end position="67"/>
    </location>
</feature>
<dbReference type="FunFam" id="3.30.160.60:FF:000624">
    <property type="entry name" value="zinc finger protein 697"/>
    <property type="match status" value="1"/>
</dbReference>
<dbReference type="FunFam" id="3.30.160.60:FF:000065">
    <property type="entry name" value="B-cell CLL/lymphoma 6, member B"/>
    <property type="match status" value="1"/>
</dbReference>
<dbReference type="FunFam" id="3.30.160.60:FF:000075">
    <property type="entry name" value="Putative zinc finger protein 536"/>
    <property type="match status" value="1"/>
</dbReference>
<keyword evidence="8" id="KW-0238">DNA-binding</keyword>
<evidence type="ECO:0000256" key="7">
    <source>
        <dbReference type="ARBA" id="ARBA00023015"/>
    </source>
</evidence>
<evidence type="ECO:0000256" key="4">
    <source>
        <dbReference type="ARBA" id="ARBA00022737"/>
    </source>
</evidence>
<protein>
    <recommendedName>
        <fullName evidence="13">C2H2-type domain-containing protein</fullName>
    </recommendedName>
</protein>
<feature type="domain" description="C2H2-type" evidence="13">
    <location>
        <begin position="313"/>
        <end position="340"/>
    </location>
</feature>
<keyword evidence="6" id="KW-0862">Zinc</keyword>
<name>A0AAW2HNP6_9NEOP</name>
<dbReference type="GO" id="GO:0003677">
    <property type="term" value="F:DNA binding"/>
    <property type="evidence" value="ECO:0007669"/>
    <property type="project" value="UniProtKB-KW"/>
</dbReference>
<evidence type="ECO:0000256" key="11">
    <source>
        <dbReference type="PROSITE-ProRule" id="PRU00042"/>
    </source>
</evidence>
<keyword evidence="4" id="KW-0677">Repeat</keyword>
<evidence type="ECO:0000256" key="1">
    <source>
        <dbReference type="ARBA" id="ARBA00004123"/>
    </source>
</evidence>
<proteinExistence type="inferred from homology"/>
<evidence type="ECO:0000256" key="5">
    <source>
        <dbReference type="ARBA" id="ARBA00022771"/>
    </source>
</evidence>
<evidence type="ECO:0000256" key="8">
    <source>
        <dbReference type="ARBA" id="ARBA00023125"/>
    </source>
</evidence>
<evidence type="ECO:0000259" key="13">
    <source>
        <dbReference type="PROSITE" id="PS50157"/>
    </source>
</evidence>
<keyword evidence="3" id="KW-0479">Metal-binding</keyword>
<dbReference type="PANTHER" id="PTHR24379:SF121">
    <property type="entry name" value="C2H2-TYPE DOMAIN-CONTAINING PROTEIN"/>
    <property type="match status" value="1"/>
</dbReference>
<keyword evidence="10" id="KW-0539">Nucleus</keyword>
<evidence type="ECO:0000256" key="6">
    <source>
        <dbReference type="ARBA" id="ARBA00022833"/>
    </source>
</evidence>
<organism evidence="14">
    <name type="scientific">Menopon gallinae</name>
    <name type="common">poultry shaft louse</name>
    <dbReference type="NCBI Taxonomy" id="328185"/>
    <lineage>
        <taxon>Eukaryota</taxon>
        <taxon>Metazoa</taxon>
        <taxon>Ecdysozoa</taxon>
        <taxon>Arthropoda</taxon>
        <taxon>Hexapoda</taxon>
        <taxon>Insecta</taxon>
        <taxon>Pterygota</taxon>
        <taxon>Neoptera</taxon>
        <taxon>Paraneoptera</taxon>
        <taxon>Psocodea</taxon>
        <taxon>Troctomorpha</taxon>
        <taxon>Phthiraptera</taxon>
        <taxon>Amblycera</taxon>
        <taxon>Menoponidae</taxon>
        <taxon>Menopon</taxon>
    </lineage>
</organism>
<dbReference type="EMBL" id="JARGDH010000004">
    <property type="protein sequence ID" value="KAL0271549.1"/>
    <property type="molecule type" value="Genomic_DNA"/>
</dbReference>
<dbReference type="Pfam" id="PF00096">
    <property type="entry name" value="zf-C2H2"/>
    <property type="match status" value="4"/>
</dbReference>
<dbReference type="SUPFAM" id="SSF57667">
    <property type="entry name" value="beta-beta-alpha zinc fingers"/>
    <property type="match status" value="4"/>
</dbReference>
<dbReference type="InterPro" id="IPR036236">
    <property type="entry name" value="Znf_C2H2_sf"/>
</dbReference>
<evidence type="ECO:0000256" key="12">
    <source>
        <dbReference type="SAM" id="MobiDB-lite"/>
    </source>
</evidence>
<accession>A0AAW2HNP6</accession>
<comment type="similarity">
    <text evidence="2">Belongs to the krueppel C2H2-type zinc-finger protein family.</text>
</comment>
<gene>
    <name evidence="14" type="ORF">PYX00_008607</name>
</gene>
<dbReference type="PROSITE" id="PS00028">
    <property type="entry name" value="ZINC_FINGER_C2H2_1"/>
    <property type="match status" value="5"/>
</dbReference>
<dbReference type="PANTHER" id="PTHR24379">
    <property type="entry name" value="KRAB AND ZINC FINGER DOMAIN-CONTAINING"/>
    <property type="match status" value="1"/>
</dbReference>
<sequence length="576" mass="66348">MEATLTEELKQVPIVLISDDGQVTAQEILNDGQTLFQLLEYEENCPNDLTEDGDLKERDDDKNRPSTLTGETLVNIDVNSDLLEGYMEVFVTYRCKECAYVSNDQKEFHHHCLQHLMKENTKPSLDNITYIYLCSKCSKAFNTSEETKQHMITEHEMKNNNFKCNEISEVVKTINVSIETADSKKNKQELRKKKRKPHEIIQSIDPSSNVNNLNFSCKKRNCNYKFSSEEDLNIHEKCHIYLDAEIGSSKKKLFQCFECKELFNDWHGCCSHLYKVHEIDCDLLKCPICEIYRTSIPLRLENHIRIHSDVRAFTCKQCGKTFKQASQLRNHSATHKEKDSANKPKWSRSKQCNICFKMYADSKSLKKHKEEVHSRLRPFVCNICGHASARKSMLVLHQRQHTGQKPYECCLCSFRTADHNSLRKHIMRHTGVRPYKCPHCDYTAIQSGSYKNHMKLVHPNMEGMYVCNVCFYKTISEDNHVRHISDHLTGVIKDNRINGIVQKEKVSDVSSSSRSDIITTSLYRSGVELDDEKGTDLQSEFADDTIHRPVEDEVVDTGGVTIPAEANNVICVDDKT</sequence>
<evidence type="ECO:0000256" key="10">
    <source>
        <dbReference type="ARBA" id="ARBA00023242"/>
    </source>
</evidence>
<keyword evidence="9" id="KW-0804">Transcription</keyword>
<evidence type="ECO:0000256" key="2">
    <source>
        <dbReference type="ARBA" id="ARBA00006991"/>
    </source>
</evidence>
<dbReference type="InterPro" id="IPR013087">
    <property type="entry name" value="Znf_C2H2_type"/>
</dbReference>
<dbReference type="SMART" id="SM00355">
    <property type="entry name" value="ZnF_C2H2"/>
    <property type="match status" value="11"/>
</dbReference>
<dbReference type="AlphaFoldDB" id="A0AAW2HNP6"/>
<comment type="caution">
    <text evidence="14">The sequence shown here is derived from an EMBL/GenBank/DDBJ whole genome shotgun (WGS) entry which is preliminary data.</text>
</comment>
<keyword evidence="7" id="KW-0805">Transcription regulation</keyword>
<feature type="domain" description="C2H2-type" evidence="13">
    <location>
        <begin position="215"/>
        <end position="239"/>
    </location>
</feature>
<feature type="compositionally biased region" description="Basic and acidic residues" evidence="12">
    <location>
        <begin position="53"/>
        <end position="64"/>
    </location>
</feature>
<feature type="domain" description="C2H2-type" evidence="13">
    <location>
        <begin position="435"/>
        <end position="463"/>
    </location>
</feature>
<reference evidence="14" key="1">
    <citation type="journal article" date="2024" name="Gigascience">
        <title>Chromosome-level genome of the poultry shaft louse Menopon gallinae provides insight into the host-switching and adaptive evolution of parasitic lice.</title>
        <authorList>
            <person name="Xu Y."/>
            <person name="Ma L."/>
            <person name="Liu S."/>
            <person name="Liang Y."/>
            <person name="Liu Q."/>
            <person name="He Z."/>
            <person name="Tian L."/>
            <person name="Duan Y."/>
            <person name="Cai W."/>
            <person name="Li H."/>
            <person name="Song F."/>
        </authorList>
    </citation>
    <scope>NUCLEOTIDE SEQUENCE</scope>
    <source>
        <strain evidence="14">Cailab_2023a</strain>
    </source>
</reference>
<keyword evidence="5 11" id="KW-0863">Zinc-finger</keyword>
<feature type="domain" description="C2H2-type" evidence="13">
    <location>
        <begin position="407"/>
        <end position="434"/>
    </location>
</feature>
<evidence type="ECO:0000256" key="9">
    <source>
        <dbReference type="ARBA" id="ARBA00023163"/>
    </source>
</evidence>
<feature type="domain" description="C2H2-type" evidence="13">
    <location>
        <begin position="379"/>
        <end position="406"/>
    </location>
</feature>
<feature type="domain" description="C2H2-type" evidence="13">
    <location>
        <begin position="132"/>
        <end position="160"/>
    </location>
</feature>
<comment type="subcellular location">
    <subcellularLocation>
        <location evidence="1">Nucleus</location>
    </subcellularLocation>
</comment>
<dbReference type="Gene3D" id="3.30.160.60">
    <property type="entry name" value="Classic Zinc Finger"/>
    <property type="match status" value="5"/>
</dbReference>
<evidence type="ECO:0000313" key="14">
    <source>
        <dbReference type="EMBL" id="KAL0271549.1"/>
    </source>
</evidence>